<dbReference type="EMBL" id="JAIULA010000008">
    <property type="protein sequence ID" value="MCP0886797.1"/>
    <property type="molecule type" value="Genomic_DNA"/>
</dbReference>
<dbReference type="Gene3D" id="3.40.710.10">
    <property type="entry name" value="DD-peptidase/beta-lactamase superfamily"/>
    <property type="match status" value="1"/>
</dbReference>
<evidence type="ECO:0000313" key="13">
    <source>
        <dbReference type="Proteomes" id="UP001139006"/>
    </source>
</evidence>
<dbReference type="Pfam" id="PF03717">
    <property type="entry name" value="PBP_dimer"/>
    <property type="match status" value="1"/>
</dbReference>
<evidence type="ECO:0000313" key="12">
    <source>
        <dbReference type="EMBL" id="MCP0886797.1"/>
    </source>
</evidence>
<accession>A0A9X2JL97</accession>
<keyword evidence="5" id="KW-0133">Cell shape</keyword>
<name>A0A9X2JL97_9LACO</name>
<keyword evidence="7" id="KW-1133">Transmembrane helix</keyword>
<dbReference type="RefSeq" id="WP_253360168.1">
    <property type="nucleotide sequence ID" value="NZ_JAIULA010000008.1"/>
</dbReference>
<evidence type="ECO:0000256" key="6">
    <source>
        <dbReference type="ARBA" id="ARBA00022984"/>
    </source>
</evidence>
<dbReference type="GO" id="GO:0008658">
    <property type="term" value="F:penicillin binding"/>
    <property type="evidence" value="ECO:0007669"/>
    <property type="project" value="InterPro"/>
</dbReference>
<evidence type="ECO:0000256" key="4">
    <source>
        <dbReference type="ARBA" id="ARBA00022692"/>
    </source>
</evidence>
<evidence type="ECO:0000256" key="2">
    <source>
        <dbReference type="ARBA" id="ARBA00007171"/>
    </source>
</evidence>
<evidence type="ECO:0000259" key="11">
    <source>
        <dbReference type="Pfam" id="PF03717"/>
    </source>
</evidence>
<evidence type="ECO:0000256" key="9">
    <source>
        <dbReference type="ARBA" id="ARBA00023316"/>
    </source>
</evidence>
<dbReference type="GO" id="GO:0008360">
    <property type="term" value="P:regulation of cell shape"/>
    <property type="evidence" value="ECO:0007669"/>
    <property type="project" value="UniProtKB-KW"/>
</dbReference>
<keyword evidence="4" id="KW-0812">Transmembrane</keyword>
<sequence>MKFFKKVRKARKVETTTNKNKSHIPFRLNFLFLIVFLLFAALIGQLAYLQILHGTMFESEVSSSETETETQNVQRGQIYDSSGKVLVSNKSSRAITYTKPLSVTNTQMYSVAKYLSNYISVSTSSLTATNKADFYLAKHESEVDKKITGSSSMSSSELYKAELAYVKKHKLYAGMTHKQKEIAILYSKMSNAYSLSTVYLKAQGVTDKEMSEVGEHLSEMEGIKIGTNWRRSYPAGSSVKSIIGTVTTEKTGLPSDSINELLAEGYSRNDSVGSSYIESQYENVLKGTKKTINVETQNGKVLKETTQYGGKKGDNVVLTINEKFQKKVQKYLMSAVNSVKSSNPYMPGAYVAVINPNTGAIYALAGASRNLSTNKVTANALGTLNQTYVMGSVVKGAQVMGGLTSGVITPSSNTLYDEPIKLKGTATKASWFNKTGADDMSLTAEQALEISSNVYMMKLTMLEVGYTYKSGSALTMPSSIFTKLRNNFNQFGLGVKTGIDIPGESTGYAGASGQSNIGKALDLSFGNYDSYTTIQLAQYVSMIANGGYRLQPHVLQSIRESNKNGTLGKTVYEFEPNVLNVYNASSSEWNVVKTGFYDVVHGSMSSRTGTALEDLTPEVSAKTGTAQTYHGTTETITHSLVMYGPSNNAKVAMAIVFPGMDSSSSGSIVQTLASEVYKAFWKTVRSSKGISTTTSDNGSGGND</sequence>
<reference evidence="12 13" key="1">
    <citation type="journal article" date="2023" name="Int. J. Syst. Evol. Microbiol.">
        <title>Ligilactobacillus ubinensis sp. nov., a novel species isolated from the wild ferment of a durian fruit (Durio zibethinus).</title>
        <authorList>
            <person name="Heng Y.C."/>
            <person name="Menon N."/>
            <person name="Chen B."/>
            <person name="Loo B.Z.L."/>
            <person name="Wong G.W.J."/>
            <person name="Lim A.C.H."/>
            <person name="Silvaraju S."/>
            <person name="Kittelmann S."/>
        </authorList>
    </citation>
    <scope>NUCLEOTIDE SEQUENCE [LARGE SCALE GENOMIC DNA]</scope>
    <source>
        <strain evidence="12 13">WILCCON 0076</strain>
    </source>
</reference>
<feature type="domain" description="Penicillin-binding protein dimerisation" evidence="11">
    <location>
        <begin position="71"/>
        <end position="305"/>
    </location>
</feature>
<dbReference type="PANTHER" id="PTHR30627:SF2">
    <property type="entry name" value="PEPTIDOGLYCAN D,D-TRANSPEPTIDASE MRDA"/>
    <property type="match status" value="1"/>
</dbReference>
<dbReference type="Pfam" id="PF00905">
    <property type="entry name" value="Transpeptidase"/>
    <property type="match status" value="1"/>
</dbReference>
<keyword evidence="13" id="KW-1185">Reference proteome</keyword>
<dbReference type="GO" id="GO:0005886">
    <property type="term" value="C:plasma membrane"/>
    <property type="evidence" value="ECO:0007669"/>
    <property type="project" value="UniProtKB-SubCell"/>
</dbReference>
<feature type="domain" description="Penicillin-binding protein transpeptidase" evidence="10">
    <location>
        <begin position="350"/>
        <end position="677"/>
    </location>
</feature>
<dbReference type="SUPFAM" id="SSF56519">
    <property type="entry name" value="Penicillin binding protein dimerisation domain"/>
    <property type="match status" value="1"/>
</dbReference>
<dbReference type="InterPro" id="IPR050515">
    <property type="entry name" value="Beta-lactam/transpept"/>
</dbReference>
<dbReference type="SUPFAM" id="SSF56601">
    <property type="entry name" value="beta-lactamase/transpeptidase-like"/>
    <property type="match status" value="1"/>
</dbReference>
<dbReference type="GO" id="GO:0071972">
    <property type="term" value="F:peptidoglycan L,D-transpeptidase activity"/>
    <property type="evidence" value="ECO:0007669"/>
    <property type="project" value="TreeGrafter"/>
</dbReference>
<keyword evidence="9" id="KW-0961">Cell wall biogenesis/degradation</keyword>
<keyword evidence="6" id="KW-0573">Peptidoglycan synthesis</keyword>
<gene>
    <name evidence="12" type="ORF">LB941_05525</name>
</gene>
<comment type="caution">
    <text evidence="12">The sequence shown here is derived from an EMBL/GenBank/DDBJ whole genome shotgun (WGS) entry which is preliminary data.</text>
</comment>
<dbReference type="InterPro" id="IPR012338">
    <property type="entry name" value="Beta-lactam/transpept-like"/>
</dbReference>
<evidence type="ECO:0000256" key="7">
    <source>
        <dbReference type="ARBA" id="ARBA00022989"/>
    </source>
</evidence>
<dbReference type="Gene3D" id="1.10.10.1230">
    <property type="entry name" value="Penicillin-binding protein, N-terminal non-catalytic domain, head sub-domain"/>
    <property type="match status" value="1"/>
</dbReference>
<comment type="subcellular location">
    <subcellularLocation>
        <location evidence="1">Cell membrane</location>
        <topology evidence="1">Single-pass membrane protein</topology>
    </subcellularLocation>
</comment>
<organism evidence="12 13">
    <name type="scientific">Ligilactobacillus ubinensis</name>
    <dbReference type="NCBI Taxonomy" id="2876789"/>
    <lineage>
        <taxon>Bacteria</taxon>
        <taxon>Bacillati</taxon>
        <taxon>Bacillota</taxon>
        <taxon>Bacilli</taxon>
        <taxon>Lactobacillales</taxon>
        <taxon>Lactobacillaceae</taxon>
        <taxon>Ligilactobacillus</taxon>
    </lineage>
</organism>
<evidence type="ECO:0000256" key="3">
    <source>
        <dbReference type="ARBA" id="ARBA00022475"/>
    </source>
</evidence>
<dbReference type="InterPro" id="IPR036138">
    <property type="entry name" value="PBP_dimer_sf"/>
</dbReference>
<dbReference type="Gene3D" id="3.90.1310.10">
    <property type="entry name" value="Penicillin-binding protein 2a (Domain 2)"/>
    <property type="match status" value="1"/>
</dbReference>
<dbReference type="InterPro" id="IPR005311">
    <property type="entry name" value="PBP_dimer"/>
</dbReference>
<dbReference type="AlphaFoldDB" id="A0A9X2JL97"/>
<dbReference type="GO" id="GO:0071555">
    <property type="term" value="P:cell wall organization"/>
    <property type="evidence" value="ECO:0007669"/>
    <property type="project" value="UniProtKB-KW"/>
</dbReference>
<comment type="similarity">
    <text evidence="2">Belongs to the transpeptidase family.</text>
</comment>
<keyword evidence="8" id="KW-0472">Membrane</keyword>
<protein>
    <submittedName>
        <fullName evidence="12">Penicillin-binding protein 2</fullName>
    </submittedName>
</protein>
<dbReference type="InterPro" id="IPR001460">
    <property type="entry name" value="PCN-bd_Tpept"/>
</dbReference>
<dbReference type="GO" id="GO:0009252">
    <property type="term" value="P:peptidoglycan biosynthetic process"/>
    <property type="evidence" value="ECO:0007669"/>
    <property type="project" value="UniProtKB-KW"/>
</dbReference>
<evidence type="ECO:0000256" key="1">
    <source>
        <dbReference type="ARBA" id="ARBA00004162"/>
    </source>
</evidence>
<dbReference type="Proteomes" id="UP001139006">
    <property type="component" value="Unassembled WGS sequence"/>
</dbReference>
<evidence type="ECO:0000259" key="10">
    <source>
        <dbReference type="Pfam" id="PF00905"/>
    </source>
</evidence>
<proteinExistence type="inferred from homology"/>
<evidence type="ECO:0000256" key="8">
    <source>
        <dbReference type="ARBA" id="ARBA00023136"/>
    </source>
</evidence>
<keyword evidence="3" id="KW-1003">Cell membrane</keyword>
<dbReference type="PANTHER" id="PTHR30627">
    <property type="entry name" value="PEPTIDOGLYCAN D,D-TRANSPEPTIDASE"/>
    <property type="match status" value="1"/>
</dbReference>
<evidence type="ECO:0000256" key="5">
    <source>
        <dbReference type="ARBA" id="ARBA00022960"/>
    </source>
</evidence>